<dbReference type="AlphaFoldDB" id="A0A8J2ZQW8"/>
<dbReference type="PROSITE" id="PS51257">
    <property type="entry name" value="PROKAR_LIPOPROTEIN"/>
    <property type="match status" value="1"/>
</dbReference>
<organism evidence="4 5">
    <name type="scientific">Compostibacillus humi</name>
    <dbReference type="NCBI Taxonomy" id="1245525"/>
    <lineage>
        <taxon>Bacteria</taxon>
        <taxon>Bacillati</taxon>
        <taxon>Bacillota</taxon>
        <taxon>Bacilli</taxon>
        <taxon>Bacillales</taxon>
        <taxon>Bacillaceae</taxon>
        <taxon>Compostibacillus</taxon>
    </lineage>
</organism>
<keyword evidence="1" id="KW-0732">Signal</keyword>
<proteinExistence type="predicted"/>
<dbReference type="Pfam" id="PF17479">
    <property type="entry name" value="DUF3048_C"/>
    <property type="match status" value="1"/>
</dbReference>
<comment type="caution">
    <text evidence="4">The sequence shown here is derived from an EMBL/GenBank/DDBJ whole genome shotgun (WGS) entry which is preliminary data.</text>
</comment>
<reference evidence="4" key="2">
    <citation type="submission" date="2020-09" db="EMBL/GenBank/DDBJ databases">
        <authorList>
            <person name="Sun Q."/>
            <person name="Zhou Y."/>
        </authorList>
    </citation>
    <scope>NUCLEOTIDE SEQUENCE</scope>
    <source>
        <strain evidence="4">CGMCC 1.12360</strain>
    </source>
</reference>
<dbReference type="Proteomes" id="UP000602050">
    <property type="component" value="Unassembled WGS sequence"/>
</dbReference>
<protein>
    <submittedName>
        <fullName evidence="4">Putative lipoprotein YerB</fullName>
    </submittedName>
</protein>
<evidence type="ECO:0000256" key="1">
    <source>
        <dbReference type="SAM" id="SignalP"/>
    </source>
</evidence>
<sequence length="350" mass="39900">MKKLTVLIVFLFMFLAACSNNETNKAEENKERESEIEEKPKVEEKYENVYPLTGIKTNDPVDQRIIGVMVNNHAKARPQTGLSQADIVFEILAEGPITRFLALFQSELPEEIGPVRSAREYYFELAEDYGALYIYHGAAQMINDMIYSRGIEHLDGYYHDNDGKLFRRDLSRKAPHNSYLLVSGVNDEATEKGYEMKTDYEPLPFLKEEEVEQLSGEMTDRVEIVYANNPKVTVEYEYNEDTEKYSRWNDGEQTVELNTEAPIQLDNIFIVEAEHQIIDDAGRRAVDLESGGAALLLQKGKVKQIEWKNENGRILPVENGEIIGFVPGKTWVNVVPTDPGLEQSVTLHNN</sequence>
<keyword evidence="4" id="KW-0449">Lipoprotein</keyword>
<dbReference type="Gene3D" id="3.50.90.10">
    <property type="entry name" value="YerB-like"/>
    <property type="match status" value="1"/>
</dbReference>
<feature type="domain" description="DUF3048" evidence="3">
    <location>
        <begin position="223"/>
        <end position="332"/>
    </location>
</feature>
<evidence type="ECO:0000313" key="4">
    <source>
        <dbReference type="EMBL" id="GGH73668.1"/>
    </source>
</evidence>
<feature type="signal peptide" evidence="1">
    <location>
        <begin position="1"/>
        <end position="19"/>
    </location>
</feature>
<evidence type="ECO:0000313" key="5">
    <source>
        <dbReference type="Proteomes" id="UP000602050"/>
    </source>
</evidence>
<accession>A0A8J2ZQW8</accession>
<gene>
    <name evidence="4" type="primary">yerB</name>
    <name evidence="4" type="ORF">GCM10010978_11780</name>
</gene>
<evidence type="ECO:0000259" key="2">
    <source>
        <dbReference type="Pfam" id="PF11258"/>
    </source>
</evidence>
<reference evidence="4" key="1">
    <citation type="journal article" date="2014" name="Int. J. Syst. Evol. Microbiol.">
        <title>Complete genome sequence of Corynebacterium casei LMG S-19264T (=DSM 44701T), isolated from a smear-ripened cheese.</title>
        <authorList>
            <consortium name="US DOE Joint Genome Institute (JGI-PGF)"/>
            <person name="Walter F."/>
            <person name="Albersmeier A."/>
            <person name="Kalinowski J."/>
            <person name="Ruckert C."/>
        </authorList>
    </citation>
    <scope>NUCLEOTIDE SEQUENCE</scope>
    <source>
        <strain evidence="4">CGMCC 1.12360</strain>
    </source>
</reference>
<feature type="chain" id="PRO_5039549783" evidence="1">
    <location>
        <begin position="20"/>
        <end position="350"/>
    </location>
</feature>
<feature type="domain" description="DUF3048" evidence="2">
    <location>
        <begin position="52"/>
        <end position="194"/>
    </location>
</feature>
<dbReference type="InterPro" id="IPR035328">
    <property type="entry name" value="DUF3048_C"/>
</dbReference>
<keyword evidence="5" id="KW-1185">Reference proteome</keyword>
<evidence type="ECO:0000259" key="3">
    <source>
        <dbReference type="Pfam" id="PF17479"/>
    </source>
</evidence>
<dbReference type="SUPFAM" id="SSF159774">
    <property type="entry name" value="YerB-like"/>
    <property type="match status" value="1"/>
</dbReference>
<dbReference type="EMBL" id="BMEV01000016">
    <property type="protein sequence ID" value="GGH73668.1"/>
    <property type="molecule type" value="Genomic_DNA"/>
</dbReference>
<dbReference type="RefSeq" id="WP_188391455.1">
    <property type="nucleotide sequence ID" value="NZ_BMEV01000016.1"/>
</dbReference>
<dbReference type="InterPro" id="IPR023158">
    <property type="entry name" value="YerB-like_sf"/>
</dbReference>
<name>A0A8J2ZQW8_9BACI</name>
<dbReference type="InterPro" id="IPR021416">
    <property type="entry name" value="DUF3048_N"/>
</dbReference>
<dbReference type="Pfam" id="PF11258">
    <property type="entry name" value="DUF3048"/>
    <property type="match status" value="1"/>
</dbReference>